<dbReference type="SMART" id="SM01026">
    <property type="entry name" value="Beach"/>
    <property type="match status" value="1"/>
</dbReference>
<feature type="compositionally biased region" description="Low complexity" evidence="4">
    <location>
        <begin position="2183"/>
        <end position="2213"/>
    </location>
</feature>
<dbReference type="PROSITE" id="PS51783">
    <property type="entry name" value="PH_BEACH"/>
    <property type="match status" value="1"/>
</dbReference>
<feature type="region of interest" description="Disordered" evidence="4">
    <location>
        <begin position="1999"/>
        <end position="2062"/>
    </location>
</feature>
<dbReference type="InterPro" id="IPR001680">
    <property type="entry name" value="WD40_rpt"/>
</dbReference>
<dbReference type="PROSITE" id="PS50082">
    <property type="entry name" value="WD_REPEATS_2"/>
    <property type="match status" value="4"/>
</dbReference>
<dbReference type="Pfam" id="PF23295">
    <property type="entry name" value="Arm_4"/>
    <property type="match status" value="1"/>
</dbReference>
<evidence type="ECO:0008006" key="10">
    <source>
        <dbReference type="Google" id="ProtNLM"/>
    </source>
</evidence>
<dbReference type="Gene3D" id="1.20.1280.50">
    <property type="match status" value="1"/>
</dbReference>
<feature type="region of interest" description="Disordered" evidence="4">
    <location>
        <begin position="2900"/>
        <end position="2928"/>
    </location>
</feature>
<dbReference type="Gene3D" id="2.30.29.30">
    <property type="entry name" value="Pleckstrin-homology domain (PH domain)/Phosphotyrosine-binding domain (PTB)"/>
    <property type="match status" value="1"/>
</dbReference>
<dbReference type="PROSITE" id="PS50294">
    <property type="entry name" value="WD_REPEATS_REGION"/>
    <property type="match status" value="2"/>
</dbReference>
<dbReference type="SUPFAM" id="SSF49899">
    <property type="entry name" value="Concanavalin A-like lectins/glucanases"/>
    <property type="match status" value="1"/>
</dbReference>
<accession>A0A4S4LR12</accession>
<dbReference type="SUPFAM" id="SSF81383">
    <property type="entry name" value="F-box domain"/>
    <property type="match status" value="1"/>
</dbReference>
<evidence type="ECO:0000256" key="2">
    <source>
        <dbReference type="ARBA" id="ARBA00022737"/>
    </source>
</evidence>
<dbReference type="InterPro" id="IPR013320">
    <property type="entry name" value="ConA-like_dom_sf"/>
</dbReference>
<feature type="compositionally biased region" description="Basic and acidic residues" evidence="4">
    <location>
        <begin position="2900"/>
        <end position="2913"/>
    </location>
</feature>
<dbReference type="Gene3D" id="2.130.10.10">
    <property type="entry name" value="YVTN repeat-like/Quinoprotein amine dehydrogenase"/>
    <property type="match status" value="2"/>
</dbReference>
<dbReference type="EMBL" id="SGPL01000251">
    <property type="protein sequence ID" value="THH14769.1"/>
    <property type="molecule type" value="Genomic_DNA"/>
</dbReference>
<dbReference type="InterPro" id="IPR001810">
    <property type="entry name" value="F-box_dom"/>
</dbReference>
<evidence type="ECO:0000259" key="7">
    <source>
        <dbReference type="PROSITE" id="PS51783"/>
    </source>
</evidence>
<sequence length="3027" mass="338105">MLSALLTPLRARFDSSPRQETIPRPPTDDEPAPEDFARDVLIELMRNAVEKLKASEDVRSKVEILSEVHRIMLEDACTKDVFRELDGFLTIISTLSTLHAPRMGPVAEPEEQIRDEMLEGMRLIFVIASEAMHDHEENSIYFQRHVGYGSLSEALHPFIADSKMTDQVLGFLLSLALNDFSVSGLFSLLRTVEYDQLDVKINETQSRLGLIAQPGALKVLWDLLPEFSEDSTLHYIVYKLLERLLGLSHRNQAILSGLDIVGTLFQIFCNQKADPSVRSQERRIMLKLLKRMLDMGATTLETRTIFQRAVKDDGMLDADVLEVIRAGIKARWPDHFSLERRSAATFTEENVKGLPTSGFTFMIWLRVEKLPAHRSHNLFSFMLPTRRLFSLQIRPDGKVELWSYGQKKPGFVSKSDLPKLRWIHIALVHYPHRITNPTIRIFIDGVLYDTLNWAYPKPDPSHQIGTYMLGDDADDAQMSWSIASSCLISRPLGDHLPRFVHHLGPRYNSTFQSSELSKFLTYEASTSLNIFLSNLASRNGIPPDVTPLVKAIKDGMGIDDASIVFSINPSLGLIDDQSVMGTGSTDVPSRFAREGDILPVKLCCIDIAMWEIGGAAIPLRLVQLSNSAHELSRTLGILSDGLRNNWQNSEDMERIRGYDILSAILHSKSEFINMTSFETLFEFMGMNFDPKTLDFELWSHTRKEIQHVHLEHFATLLRSSRYRKFNSKQRLSKVGLVRRLLFVWQTRWYHEDIYPFILDAMRAVVESIFSLEDTVKPIVSYLAANLHEGNSAASSPRSIISRIDHDRSREKAEQVLELFVSVLSSFQEYYKKFAAALPLTRICLLLLGDRPTSMVATQVLKLVDISLTDSRSFSRKFELVSGWAILKTVLPFAWDTSVHAAAFGILLARSPDARNGDNIPVVICPNIMPAILASLNKVLSVVAQCVPSMDQARAIEDNVHSSAELLLESLVNLQATSPTFRQVFKSQQTTQLFIEGFRYFVNVLSSSGEVDQRIIRMIEKLMHFGLTLALDEDMVAGSHKREILDILQAAELVVNGNTFKTVIDPQLVADRRTVRTRLASARLSLQVSERTVQKSIQRIHEWRRTIILSERKRLRKNVLDLQENYRQMSRLNEWISPLTMERGLWELPGHHRLWRLDETEGPYRVRKKLESDETTIGFQIDGGKHLRGIEEPIVDDQSLFRVAVPPWAESYEFSSTDAEEDRQLVEEVHEDKHRRVRHDLEPGDVIEAVNTVARITGVDSSRVYVSAGLLIFGRTHLYMLDGLVENDDGEVIDAREAPKKLFFVPGSIVELDGVQRAQRWSYDQVANFSDRTFIFRDVALEIYFKDSRSLLIVFLTRKQRQEIHQKLTTIISGTRSLSEHTPGLLRSPLIARASARVWSGFRGDELLSAQRKWQAREISNFTYLSILNQVSGRTPSDATQYPVFPWVLQDYTSKTLDLSSQDTFRDLTRPMGALTPARRDAAQSRYENLESVGEKPFHYGTHFSSSMIVCHFLIRMAPFTNMFKTLQGGDWDLPDRLFSNIARAYDSASKDVRGDVRELIPEFFTCPEFLENSADLDFGVQLNTGERIHHVRLPPWAKDDPLLFITLNRRALESDCVSEQLPAWIDLIWGHKQRDPASLNVFHPLSYEGSIDLDSITDELEREATVGIIHNFGQTPRKLFSTPHPQRFMHGLSSLPLGTLHGIEEDYALLVQSTRTAARELGLNNPVCDLTVDMIGERVIPHPSGILSVVQVIDGMDCTCAIFPDSDNLITGSSDHMVRLWRVTRNSGGGPAAMHIRLSNIMRVHTAKITCVTACRAWSIVVSGSDDGSAAIWDLNSATYTRSIWHGNGAGAEVYLASVQESTGYIATCSRLKLCLHTINARPIVQLDLSFSTLLSHLPPQISALAFHEREYSHLGILATASPDSKITLRTWNTDKTPQGEKARWDFVTLRTLQARSANRDNFSITALKFVGTQRQLWIRKNKRKRLIFVAVRLARRMTSRTSAAPSEAPTRISRRSTTSGVKTRTVSNASMSSTASGAATVTPRNVNEDARKTNPPPVLPSVAAKRLSSIPSLSAIRRQSAPVTGYVQPTLSTSSVKMPPSPSPPTRVARHPLSSSYRSPPSAVGTTRNSRANSMFGPSEPLAQFQNVQIPPAVIPSTPRSRVMSFPSPGDKNKSPNPNAPPSLHLASPSPKAKIRTTTSTPPRTSIQRTPSKQSAAMSGTGSRQQKSRNGSAQSALTVSTWSPPKGVDIPSLRLGNEEEEDSKDAFSVWDGDDMTMEMLTDAGDGDVDEDFQSGLDNLLSIHTKRLLHYKRLLERAQAATAMQLHALQAEVHVLRERERSREQNGGVVTVQGGNNFCTCGGSKKGGYWSGYRDDTSYDDGDVDLLRALRRDADGEFNEIEVRKAIRVLSRDERMRLIAAILDSCMPGDIRLQILLLDKYAKSTFDIIGNLAPDLTFKILKHLSVSEILGIESVSKKWQEMVHLPALWRLYCLRITATDPLPLKPPPAPAGWEPLYRSLHHRESNFKHALPQSIRFLNGHTNFCTTLLLRGKRLISGSYDETIRFWDIETGELKKCLQVKKPVSCVDFLADEEVFVVGFHDVGRVHLFSSVTFNPLQQLAGHLNGIRAVALSSKNLVSAGADKALVCWDWRAGTKIVRFGQQTTVSIGVQLISSGTPEDGERVVSVTIDGIVRVFSIKRREMISQFRLSELGGSDPVLNAKLHNVGMAPNNMLQWFAAQGTQMTCATKSIILHLQWTEAEEQPNAVTSLSFQDSATPSSAGLNASLSRIRTVSSLSKSTSSLSTPSRRSSLNVSTSSTGKPRLSSRMPGTPMSPFNSSTTPLSPFSIRYGRAAILTAPPKLVAVVETPDVAVGAVDPRKRRVVTATRFSSRAGADRRIFMSTHRDKQVKPLSEDGDNESDSGSTRVDESIVDFNTEITAVSGAWGVLADGDAGARVNGLLGQLPAKFTGLATPEKNPMSMQLSHEEVVVGCADGTIYVMSFVGYDYLKQKDENLVNWSSVGQEINL</sequence>
<keyword evidence="2" id="KW-0677">Repeat</keyword>
<proteinExistence type="predicted"/>
<dbReference type="Pfam" id="PF00646">
    <property type="entry name" value="F-box"/>
    <property type="match status" value="1"/>
</dbReference>
<dbReference type="InterPro" id="IPR050865">
    <property type="entry name" value="BEACH_Domain"/>
</dbReference>
<comment type="caution">
    <text evidence="8">The sequence shown here is derived from an EMBL/GenBank/DDBJ whole genome shotgun (WGS) entry which is preliminary data.</text>
</comment>
<dbReference type="InterPro" id="IPR023362">
    <property type="entry name" value="PH-BEACH_dom"/>
</dbReference>
<evidence type="ECO:0000256" key="1">
    <source>
        <dbReference type="ARBA" id="ARBA00022574"/>
    </source>
</evidence>
<name>A0A4S4LR12_9AGAM</name>
<dbReference type="CDD" id="cd06071">
    <property type="entry name" value="Beach"/>
    <property type="match status" value="1"/>
</dbReference>
<feature type="repeat" description="WD" evidence="3">
    <location>
        <begin position="1802"/>
        <end position="1843"/>
    </location>
</feature>
<dbReference type="PROSITE" id="PS50197">
    <property type="entry name" value="BEACH"/>
    <property type="match status" value="1"/>
</dbReference>
<dbReference type="SUPFAM" id="SSF50978">
    <property type="entry name" value="WD40 repeat-like"/>
    <property type="match status" value="2"/>
</dbReference>
<dbReference type="InterPro" id="IPR036322">
    <property type="entry name" value="WD40_repeat_dom_sf"/>
</dbReference>
<organism evidence="8 9">
    <name type="scientific">Bondarzewia mesenterica</name>
    <dbReference type="NCBI Taxonomy" id="1095465"/>
    <lineage>
        <taxon>Eukaryota</taxon>
        <taxon>Fungi</taxon>
        <taxon>Dikarya</taxon>
        <taxon>Basidiomycota</taxon>
        <taxon>Agaricomycotina</taxon>
        <taxon>Agaricomycetes</taxon>
        <taxon>Russulales</taxon>
        <taxon>Bondarzewiaceae</taxon>
        <taxon>Bondarzewia</taxon>
    </lineage>
</organism>
<dbReference type="SUPFAM" id="SSF81837">
    <property type="entry name" value="BEACH domain"/>
    <property type="match status" value="1"/>
</dbReference>
<dbReference type="PROSITE" id="PS00678">
    <property type="entry name" value="WD_REPEATS_1"/>
    <property type="match status" value="2"/>
</dbReference>
<evidence type="ECO:0000256" key="3">
    <source>
        <dbReference type="PROSITE-ProRule" id="PRU00221"/>
    </source>
</evidence>
<feature type="domain" description="BEACH-type PH" evidence="7">
    <location>
        <begin position="1246"/>
        <end position="1368"/>
    </location>
</feature>
<dbReference type="Pfam" id="PF14844">
    <property type="entry name" value="PH_BEACH"/>
    <property type="match status" value="1"/>
</dbReference>
<feature type="region of interest" description="Disordered" evidence="4">
    <location>
        <begin position="2079"/>
        <end position="2140"/>
    </location>
</feature>
<dbReference type="Proteomes" id="UP000310158">
    <property type="component" value="Unassembled WGS sequence"/>
</dbReference>
<evidence type="ECO:0000256" key="4">
    <source>
        <dbReference type="SAM" id="MobiDB-lite"/>
    </source>
</evidence>
<dbReference type="InterPro" id="IPR056252">
    <property type="entry name" value="Alfy-like_Arm-like"/>
</dbReference>
<dbReference type="InterPro" id="IPR019775">
    <property type="entry name" value="WD40_repeat_CS"/>
</dbReference>
<dbReference type="InterPro" id="IPR036047">
    <property type="entry name" value="F-box-like_dom_sf"/>
</dbReference>
<protein>
    <recommendedName>
        <fullName evidence="10">Beach-domain-containing protein</fullName>
    </recommendedName>
</protein>
<dbReference type="OrthoDB" id="26681at2759"/>
<evidence type="ECO:0000313" key="9">
    <source>
        <dbReference type="Proteomes" id="UP000310158"/>
    </source>
</evidence>
<feature type="region of interest" description="Disordered" evidence="4">
    <location>
        <begin position="14"/>
        <end position="33"/>
    </location>
</feature>
<dbReference type="InterPro" id="IPR011993">
    <property type="entry name" value="PH-like_dom_sf"/>
</dbReference>
<dbReference type="Gene3D" id="1.10.1540.10">
    <property type="entry name" value="BEACH domain"/>
    <property type="match status" value="1"/>
</dbReference>
<feature type="domain" description="F-box" evidence="5">
    <location>
        <begin position="2446"/>
        <end position="2492"/>
    </location>
</feature>
<feature type="compositionally biased region" description="Polar residues" evidence="4">
    <location>
        <begin position="2214"/>
        <end position="2244"/>
    </location>
</feature>
<evidence type="ECO:0000259" key="6">
    <source>
        <dbReference type="PROSITE" id="PS50197"/>
    </source>
</evidence>
<reference evidence="8 9" key="1">
    <citation type="submission" date="2019-02" db="EMBL/GenBank/DDBJ databases">
        <title>Genome sequencing of the rare red list fungi Bondarzewia mesenterica.</title>
        <authorList>
            <person name="Buettner E."/>
            <person name="Kellner H."/>
        </authorList>
    </citation>
    <scope>NUCLEOTIDE SEQUENCE [LARGE SCALE GENOMIC DNA]</scope>
    <source>
        <strain evidence="8 9">DSM 108281</strain>
    </source>
</reference>
<dbReference type="SUPFAM" id="SSF50729">
    <property type="entry name" value="PH domain-like"/>
    <property type="match status" value="1"/>
</dbReference>
<feature type="domain" description="BEACH" evidence="6">
    <location>
        <begin position="1398"/>
        <end position="1687"/>
    </location>
</feature>
<dbReference type="InterPro" id="IPR015943">
    <property type="entry name" value="WD40/YVTN_repeat-like_dom_sf"/>
</dbReference>
<feature type="compositionally biased region" description="Low complexity" evidence="4">
    <location>
        <begin position="2798"/>
        <end position="2819"/>
    </location>
</feature>
<gene>
    <name evidence="8" type="ORF">EW146_g5602</name>
</gene>
<feature type="region of interest" description="Disordered" evidence="4">
    <location>
        <begin position="2154"/>
        <end position="2266"/>
    </location>
</feature>
<dbReference type="SMART" id="SM00320">
    <property type="entry name" value="WD40"/>
    <property type="match status" value="5"/>
</dbReference>
<keyword evidence="9" id="KW-1185">Reference proteome</keyword>
<dbReference type="Pfam" id="PF02138">
    <property type="entry name" value="Beach"/>
    <property type="match status" value="1"/>
</dbReference>
<dbReference type="InterPro" id="IPR036372">
    <property type="entry name" value="BEACH_dom_sf"/>
</dbReference>
<evidence type="ECO:0000259" key="5">
    <source>
        <dbReference type="PROSITE" id="PS50181"/>
    </source>
</evidence>
<evidence type="ECO:0000313" key="8">
    <source>
        <dbReference type="EMBL" id="THH14769.1"/>
    </source>
</evidence>
<dbReference type="Pfam" id="PF00400">
    <property type="entry name" value="WD40"/>
    <property type="match status" value="4"/>
</dbReference>
<feature type="compositionally biased region" description="Polar residues" evidence="4">
    <location>
        <begin position="2114"/>
        <end position="2134"/>
    </location>
</feature>
<feature type="repeat" description="WD" evidence="3">
    <location>
        <begin position="2620"/>
        <end position="2659"/>
    </location>
</feature>
<feature type="compositionally biased region" description="Low complexity" evidence="4">
    <location>
        <begin position="2026"/>
        <end position="2043"/>
    </location>
</feature>
<feature type="region of interest" description="Disordered" evidence="4">
    <location>
        <begin position="2798"/>
        <end position="2842"/>
    </location>
</feature>
<feature type="repeat" description="WD" evidence="3">
    <location>
        <begin position="1764"/>
        <end position="1783"/>
    </location>
</feature>
<dbReference type="PANTHER" id="PTHR13743">
    <property type="entry name" value="BEIGE/BEACH-RELATED"/>
    <property type="match status" value="1"/>
</dbReference>
<dbReference type="InterPro" id="IPR000409">
    <property type="entry name" value="BEACH_dom"/>
</dbReference>
<dbReference type="PANTHER" id="PTHR13743:SF123">
    <property type="entry name" value="PROTEIN FAN"/>
    <property type="match status" value="1"/>
</dbReference>
<dbReference type="PROSITE" id="PS50181">
    <property type="entry name" value="FBOX"/>
    <property type="match status" value="1"/>
</dbReference>
<keyword evidence="1 3" id="KW-0853">WD repeat</keyword>
<feature type="compositionally biased region" description="Polar residues" evidence="4">
    <location>
        <begin position="2016"/>
        <end position="2025"/>
    </location>
</feature>
<dbReference type="Gene3D" id="2.60.120.200">
    <property type="match status" value="1"/>
</dbReference>
<feature type="repeat" description="WD" evidence="3">
    <location>
        <begin position="2538"/>
        <end position="2577"/>
    </location>
</feature>